<dbReference type="PROSITE" id="PS50835">
    <property type="entry name" value="IG_LIKE"/>
    <property type="match status" value="1"/>
</dbReference>
<dbReference type="InterPro" id="IPR013783">
    <property type="entry name" value="Ig-like_fold"/>
</dbReference>
<evidence type="ECO:0000259" key="1">
    <source>
        <dbReference type="PROSITE" id="PS50835"/>
    </source>
</evidence>
<reference evidence="2" key="1">
    <citation type="submission" date="2016-07" db="EMBL/GenBank/DDBJ databases">
        <authorList>
            <person name="Bretaudeau A."/>
        </authorList>
    </citation>
    <scope>NUCLEOTIDE SEQUENCE</scope>
    <source>
        <strain evidence="2">Rice</strain>
        <tissue evidence="2">Whole body</tissue>
    </source>
</reference>
<sequence>MNKHDAPSCRSSGVAVVGAARGESVVIVCEVDADPPAAVFKWKFNNSGETLDVAADRYTSNGSASSLKYTPVADLDYGTLSCSASNEVGAQLAPCVFQMVAAGQCTPREVNMYSSLVPHYIKTTCCVHIGKPHAPRNCTLWNQTAESVEVSCVAGFDGGLPQRFLLEVYSDGAVPRYFYPLLRAASRRCHCDEQYRHAWPTMLP</sequence>
<dbReference type="SUPFAM" id="SSF48726">
    <property type="entry name" value="Immunoglobulin"/>
    <property type="match status" value="1"/>
</dbReference>
<dbReference type="OrthoDB" id="6431884at2759"/>
<dbReference type="PANTHER" id="PTHR23278">
    <property type="entry name" value="SIDESTEP PROTEIN"/>
    <property type="match status" value="1"/>
</dbReference>
<accession>A0A2H1VYT5</accession>
<dbReference type="AlphaFoldDB" id="A0A2H1VYT5"/>
<organism evidence="2">
    <name type="scientific">Spodoptera frugiperda</name>
    <name type="common">Fall armyworm</name>
    <dbReference type="NCBI Taxonomy" id="7108"/>
    <lineage>
        <taxon>Eukaryota</taxon>
        <taxon>Metazoa</taxon>
        <taxon>Ecdysozoa</taxon>
        <taxon>Arthropoda</taxon>
        <taxon>Hexapoda</taxon>
        <taxon>Insecta</taxon>
        <taxon>Pterygota</taxon>
        <taxon>Neoptera</taxon>
        <taxon>Endopterygota</taxon>
        <taxon>Lepidoptera</taxon>
        <taxon>Glossata</taxon>
        <taxon>Ditrysia</taxon>
        <taxon>Noctuoidea</taxon>
        <taxon>Noctuidae</taxon>
        <taxon>Amphipyrinae</taxon>
        <taxon>Spodoptera</taxon>
    </lineage>
</organism>
<evidence type="ECO:0000313" key="2">
    <source>
        <dbReference type="EMBL" id="SOQ46005.1"/>
    </source>
</evidence>
<dbReference type="Gene3D" id="2.60.40.10">
    <property type="entry name" value="Immunoglobulins"/>
    <property type="match status" value="1"/>
</dbReference>
<dbReference type="InterPro" id="IPR007110">
    <property type="entry name" value="Ig-like_dom"/>
</dbReference>
<dbReference type="Pfam" id="PF13927">
    <property type="entry name" value="Ig_3"/>
    <property type="match status" value="1"/>
</dbReference>
<dbReference type="PANTHER" id="PTHR23278:SF31">
    <property type="entry name" value="SIDESTEP II, ISOFORM A"/>
    <property type="match status" value="1"/>
</dbReference>
<protein>
    <submittedName>
        <fullName evidence="2">SFRICE_031591</fullName>
    </submittedName>
</protein>
<gene>
    <name evidence="2" type="ORF">SFRICE_031591</name>
</gene>
<dbReference type="CDD" id="cd00096">
    <property type="entry name" value="Ig"/>
    <property type="match status" value="1"/>
</dbReference>
<name>A0A2H1VYT5_SPOFR</name>
<proteinExistence type="predicted"/>
<dbReference type="InterPro" id="IPR036179">
    <property type="entry name" value="Ig-like_dom_sf"/>
</dbReference>
<dbReference type="EMBL" id="ODYU01005291">
    <property type="protein sequence ID" value="SOQ46005.1"/>
    <property type="molecule type" value="Genomic_DNA"/>
</dbReference>
<feature type="domain" description="Ig-like" evidence="1">
    <location>
        <begin position="7"/>
        <end position="93"/>
    </location>
</feature>